<keyword evidence="4 5" id="KW-0472">Membrane</keyword>
<dbReference type="PANTHER" id="PTHR11360:SF284">
    <property type="entry name" value="EG:103B4.3 PROTEIN-RELATED"/>
    <property type="match status" value="1"/>
</dbReference>
<evidence type="ECO:0000313" key="7">
    <source>
        <dbReference type="EMBL" id="MCP1336651.1"/>
    </source>
</evidence>
<comment type="caution">
    <text evidence="7">The sequence shown here is derived from an EMBL/GenBank/DDBJ whole genome shotgun (WGS) entry which is preliminary data.</text>
</comment>
<dbReference type="PANTHER" id="PTHR11360">
    <property type="entry name" value="MONOCARBOXYLATE TRANSPORTER"/>
    <property type="match status" value="1"/>
</dbReference>
<keyword evidence="2 5" id="KW-0812">Transmembrane</keyword>
<keyword evidence="8" id="KW-1185">Reference proteome</keyword>
<feature type="transmembrane region" description="Helical" evidence="5">
    <location>
        <begin position="266"/>
        <end position="284"/>
    </location>
</feature>
<feature type="transmembrane region" description="Helical" evidence="5">
    <location>
        <begin position="173"/>
        <end position="194"/>
    </location>
</feature>
<name>A0A9J6PFR7_9PROT</name>
<dbReference type="InterPro" id="IPR050327">
    <property type="entry name" value="Proton-linked_MCT"/>
</dbReference>
<evidence type="ECO:0000313" key="8">
    <source>
        <dbReference type="Proteomes" id="UP001055804"/>
    </source>
</evidence>
<dbReference type="EMBL" id="JAMZFT010000002">
    <property type="protein sequence ID" value="MCP1336651.1"/>
    <property type="molecule type" value="Genomic_DNA"/>
</dbReference>
<feature type="transmembrane region" description="Helical" evidence="5">
    <location>
        <begin position="227"/>
        <end position="246"/>
    </location>
</feature>
<dbReference type="SUPFAM" id="SSF103473">
    <property type="entry name" value="MFS general substrate transporter"/>
    <property type="match status" value="1"/>
</dbReference>
<dbReference type="AlphaFoldDB" id="A0A9J6PFR7"/>
<dbReference type="GO" id="GO:0022857">
    <property type="term" value="F:transmembrane transporter activity"/>
    <property type="evidence" value="ECO:0007669"/>
    <property type="project" value="InterPro"/>
</dbReference>
<feature type="transmembrane region" description="Helical" evidence="5">
    <location>
        <begin position="105"/>
        <end position="127"/>
    </location>
</feature>
<feature type="transmembrane region" description="Helical" evidence="5">
    <location>
        <begin position="82"/>
        <end position="99"/>
    </location>
</feature>
<proteinExistence type="predicted"/>
<evidence type="ECO:0000256" key="4">
    <source>
        <dbReference type="ARBA" id="ARBA00023136"/>
    </source>
</evidence>
<dbReference type="RefSeq" id="WP_269332602.1">
    <property type="nucleotide sequence ID" value="NZ_JAMZFT010000002.1"/>
</dbReference>
<evidence type="ECO:0000256" key="1">
    <source>
        <dbReference type="ARBA" id="ARBA00004141"/>
    </source>
</evidence>
<evidence type="ECO:0000256" key="3">
    <source>
        <dbReference type="ARBA" id="ARBA00022989"/>
    </source>
</evidence>
<sequence length="410" mass="43450">MEVKPVPRVSPAFLGVVVAMCFVMNMMSRGMSDTFSVFLLPVQDGLGATRAGMTGVYAVYMLVHGLSAPLAGIVFDRLGARATYGAGLLVMGGAFWAASGVTALWQYYVFIGGMVGVAAAMIGMVPASALLSRWFTRRLGTVIGFAYAAVGAGMLLIIPLAQYLLEQYHWRDVYQILGTGVLCLLVPVMAAPLGRYTRGSEEWRAARDTAVGGVLTWTIARAARTSAFWGLFFVYFFTSFAVYSITPQAVAYLIESGFEPLTAASAMGFTGMLSVIGMVSIGGLSDRFGRRNTASVSYIFTLIGIVSLLLVAIWPTIWLVYGFVLFFGISQGCRGPIVSTLAARLFPGGGMGGIYGSITMGMGVGAATGSLISGVLQQMTGAYFASFGMSFMAAAAGLAQFWMIRALSRT</sequence>
<dbReference type="InterPro" id="IPR005829">
    <property type="entry name" value="Sugar_transporter_CS"/>
</dbReference>
<feature type="transmembrane region" description="Helical" evidence="5">
    <location>
        <begin position="51"/>
        <end position="75"/>
    </location>
</feature>
<dbReference type="Gene3D" id="1.20.1250.20">
    <property type="entry name" value="MFS general substrate transporter like domains"/>
    <property type="match status" value="2"/>
</dbReference>
<feature type="transmembrane region" description="Helical" evidence="5">
    <location>
        <begin position="382"/>
        <end position="404"/>
    </location>
</feature>
<dbReference type="PROSITE" id="PS50850">
    <property type="entry name" value="MFS"/>
    <property type="match status" value="1"/>
</dbReference>
<feature type="domain" description="Major facilitator superfamily (MFS) profile" evidence="6">
    <location>
        <begin position="14"/>
        <end position="410"/>
    </location>
</feature>
<evidence type="ECO:0000256" key="5">
    <source>
        <dbReference type="SAM" id="Phobius"/>
    </source>
</evidence>
<dbReference type="PROSITE" id="PS00216">
    <property type="entry name" value="SUGAR_TRANSPORT_1"/>
    <property type="match status" value="1"/>
</dbReference>
<gene>
    <name evidence="7" type="ORF">NJQ99_09555</name>
</gene>
<accession>A0A9J6PFR7</accession>
<feature type="transmembrane region" description="Helical" evidence="5">
    <location>
        <begin position="139"/>
        <end position="161"/>
    </location>
</feature>
<dbReference type="Pfam" id="PF07690">
    <property type="entry name" value="MFS_1"/>
    <property type="match status" value="1"/>
</dbReference>
<comment type="subcellular location">
    <subcellularLocation>
        <location evidence="1">Membrane</location>
        <topology evidence="1">Multi-pass membrane protein</topology>
    </subcellularLocation>
</comment>
<evidence type="ECO:0000256" key="2">
    <source>
        <dbReference type="ARBA" id="ARBA00022692"/>
    </source>
</evidence>
<dbReference type="InterPro" id="IPR036259">
    <property type="entry name" value="MFS_trans_sf"/>
</dbReference>
<keyword evidence="3 5" id="KW-1133">Transmembrane helix</keyword>
<reference evidence="7" key="1">
    <citation type="submission" date="2022-06" db="EMBL/GenBank/DDBJ databases">
        <title>Isolation and Genomics of Futiania mangrovii gen. nov., sp. nov., a Rare and Metabolically-versatile member in the Class Alphaproteobacteria.</title>
        <authorList>
            <person name="Liu L."/>
            <person name="Huang W.-C."/>
            <person name="Pan J."/>
            <person name="Li J."/>
            <person name="Huang Y."/>
            <person name="Du H."/>
            <person name="Liu Y."/>
            <person name="Li M."/>
        </authorList>
    </citation>
    <scope>NUCLEOTIDE SEQUENCE</scope>
    <source>
        <strain evidence="7">FT118</strain>
    </source>
</reference>
<protein>
    <submittedName>
        <fullName evidence="7">MFS transporter</fullName>
    </submittedName>
</protein>
<evidence type="ECO:0000259" key="6">
    <source>
        <dbReference type="PROSITE" id="PS50850"/>
    </source>
</evidence>
<feature type="transmembrane region" description="Helical" evidence="5">
    <location>
        <begin position="354"/>
        <end position="376"/>
    </location>
</feature>
<dbReference type="InterPro" id="IPR020846">
    <property type="entry name" value="MFS_dom"/>
</dbReference>
<feature type="transmembrane region" description="Helical" evidence="5">
    <location>
        <begin position="12"/>
        <end position="31"/>
    </location>
</feature>
<feature type="transmembrane region" description="Helical" evidence="5">
    <location>
        <begin position="296"/>
        <end position="314"/>
    </location>
</feature>
<dbReference type="Proteomes" id="UP001055804">
    <property type="component" value="Unassembled WGS sequence"/>
</dbReference>
<dbReference type="GO" id="GO:0016020">
    <property type="term" value="C:membrane"/>
    <property type="evidence" value="ECO:0007669"/>
    <property type="project" value="UniProtKB-SubCell"/>
</dbReference>
<dbReference type="InterPro" id="IPR011701">
    <property type="entry name" value="MFS"/>
</dbReference>
<organism evidence="7 8">
    <name type="scientific">Futiania mangrovi</name>
    <dbReference type="NCBI Taxonomy" id="2959716"/>
    <lineage>
        <taxon>Bacteria</taxon>
        <taxon>Pseudomonadati</taxon>
        <taxon>Pseudomonadota</taxon>
        <taxon>Alphaproteobacteria</taxon>
        <taxon>Futianiales</taxon>
        <taxon>Futianiaceae</taxon>
        <taxon>Futiania</taxon>
    </lineage>
</organism>